<dbReference type="PROSITE" id="PS50011">
    <property type="entry name" value="PROTEIN_KINASE_DOM"/>
    <property type="match status" value="1"/>
</dbReference>
<dbReference type="PANTHER" id="PTHR46765:SF1">
    <property type="entry name" value="P-LOOP CONTAINING NUCLEOSIDE TRIPHOSPHATE HYDROLASES SUPERFAMILY PROTEIN"/>
    <property type="match status" value="1"/>
</dbReference>
<evidence type="ECO:0000259" key="9">
    <source>
        <dbReference type="PROSITE" id="PS50011"/>
    </source>
</evidence>
<dbReference type="Gene3D" id="1.10.510.10">
    <property type="entry name" value="Transferase(Phosphotransferase) domain 1"/>
    <property type="match status" value="1"/>
</dbReference>
<dbReference type="Pfam" id="PF00069">
    <property type="entry name" value="Pkinase"/>
    <property type="match status" value="1"/>
</dbReference>
<dbReference type="Proteomes" id="UP001363151">
    <property type="component" value="Unassembled WGS sequence"/>
</dbReference>
<dbReference type="CDD" id="cd18140">
    <property type="entry name" value="HLD_clamp_RFC"/>
    <property type="match status" value="1"/>
</dbReference>
<dbReference type="SUPFAM" id="SSF56112">
    <property type="entry name" value="Protein kinase-like (PK-like)"/>
    <property type="match status" value="1"/>
</dbReference>
<comment type="subcellular location">
    <subcellularLocation>
        <location evidence="1">Nucleus</location>
    </subcellularLocation>
</comment>
<feature type="compositionally biased region" description="Acidic residues" evidence="8">
    <location>
        <begin position="41"/>
        <end position="54"/>
    </location>
</feature>
<keyword evidence="5" id="KW-0539">Nucleus</keyword>
<dbReference type="PROSITE" id="PS00107">
    <property type="entry name" value="PROTEIN_KINASE_ATP"/>
    <property type="match status" value="1"/>
</dbReference>
<dbReference type="InterPro" id="IPR017441">
    <property type="entry name" value="Protein_kinase_ATP_BS"/>
</dbReference>
<organism evidence="10 11">
    <name type="scientific">Aureococcus anophagefferens</name>
    <name type="common">Harmful bloom alga</name>
    <dbReference type="NCBI Taxonomy" id="44056"/>
    <lineage>
        <taxon>Eukaryota</taxon>
        <taxon>Sar</taxon>
        <taxon>Stramenopiles</taxon>
        <taxon>Ochrophyta</taxon>
        <taxon>Pelagophyceae</taxon>
        <taxon>Pelagomonadales</taxon>
        <taxon>Pelagomonadaceae</taxon>
        <taxon>Aureococcus</taxon>
    </lineage>
</organism>
<evidence type="ECO:0000256" key="6">
    <source>
        <dbReference type="ARBA" id="ARBA00023306"/>
    </source>
</evidence>
<evidence type="ECO:0000256" key="5">
    <source>
        <dbReference type="ARBA" id="ARBA00023242"/>
    </source>
</evidence>
<feature type="compositionally biased region" description="Low complexity" evidence="8">
    <location>
        <begin position="294"/>
        <end position="309"/>
    </location>
</feature>
<dbReference type="PROSITE" id="PS00108">
    <property type="entry name" value="PROTEIN_KINASE_ST"/>
    <property type="match status" value="1"/>
</dbReference>
<dbReference type="InterPro" id="IPR008271">
    <property type="entry name" value="Ser/Thr_kinase_AS"/>
</dbReference>
<keyword evidence="3 7" id="KW-0067">ATP-binding</keyword>
<keyword evidence="6" id="KW-0131">Cell cycle</keyword>
<dbReference type="Gene3D" id="1.10.8.60">
    <property type="match status" value="1"/>
</dbReference>
<feature type="domain" description="Protein kinase" evidence="9">
    <location>
        <begin position="770"/>
        <end position="1049"/>
    </location>
</feature>
<comment type="caution">
    <text evidence="10">The sequence shown here is derived from an EMBL/GenBank/DDBJ whole genome shotgun (WGS) entry which is preliminary data.</text>
</comment>
<dbReference type="GO" id="GO:0016301">
    <property type="term" value="F:kinase activity"/>
    <property type="evidence" value="ECO:0007669"/>
    <property type="project" value="UniProtKB-KW"/>
</dbReference>
<keyword evidence="2 7" id="KW-0547">Nucleotide-binding</keyword>
<accession>A0ABR1FJ18</accession>
<dbReference type="EMBL" id="JBBJCI010000374">
    <property type="protein sequence ID" value="KAK7231802.1"/>
    <property type="molecule type" value="Genomic_DNA"/>
</dbReference>
<dbReference type="CDD" id="cd00180">
    <property type="entry name" value="PKc"/>
    <property type="match status" value="1"/>
</dbReference>
<evidence type="ECO:0000256" key="2">
    <source>
        <dbReference type="ARBA" id="ARBA00022741"/>
    </source>
</evidence>
<dbReference type="InterPro" id="IPR000719">
    <property type="entry name" value="Prot_kinase_dom"/>
</dbReference>
<evidence type="ECO:0000313" key="10">
    <source>
        <dbReference type="EMBL" id="KAK7231802.1"/>
    </source>
</evidence>
<protein>
    <submittedName>
        <fullName evidence="10">Protein serine/threonine kinase</fullName>
    </submittedName>
</protein>
<sequence>MDSDDDFGGPNSDDGENFEDEGFGGFDDEDQPAATQHYDLPDDVADEFNDEAEDGAVLVMNGEADEGPAVEEWDWKSRLAPLEEDAPAAAAAEEDEDDGAWRDEDDYGNPTEEKKVSLKREARELQCTVDRRLEKKHGGAPVEDAALLDRPPVDGESAAVTLLDGSRYFARVEGPDPGPRANPFAGGGLLPTSVAALKAELAADADAAAAGGAAGARTATPPWPTRGASTASSGNGEGYKKRPTNCVTVAMGRGGGRGSPGGRGGGFKGGKGTGKGAPRPCRPSRSPRRRSGGRPRSSGGDNGDGAAARRAQRRGGGPKGPPPLTRPVICVCNDAFAPHMRPLREVALVFQFRKVPHNLRLASRLKAVAAGERVDVSPAAISALADASLGDVRAAIHALQFAARGQPRRDRQAARRPPSRAVNRGFKDKGADDFELWARCFKRGSTKRKLVGLDAKGRAPHRRGHFELAPYAGAAAGLAAFSRMRVDQRVGQRAAAQRRLGPVVCATDVAAPLRRLVLGARVRAINPDLLRAHERDALERTVAVLAANGLTFERHRGPVDGAVPLVAQWHLRPDVSAASRFGGVEEEPVAPFLKQLLAKQVMLHKVRQRESLLGRDAHPAPAPGPAVPPAKARLGKGADDTKLLLAAAAKAHAPADKPAFSFAAWGTKRARPPSALAANKRANTDAAAAKATPDKAKDAKPVVCTFKFQKGFTNAVRRPVTLADLAAYDALKVAHSELLWSEGVLRAEGFLEALEGAAPIEEREDRVGPIALGAVLGRGAFSSVLEGTWPDGRRCAVKRISKRCTKSRQEVRNVAAEHRALARLSGGPRCLELQGVLATERYVYFAVEHFGEELYGFMKRSGGERVPRGLGDGVVHGVAAGLAFMHALDLAHRDVKPENVLVDVRGEAFRDVRVKVCDLGLSAPLRRRKDLGLSAPLRRRKDAGEAAASPDCVTRALECEQPPSPYEPMFQCCGSMGFFAPDMLDPAGYDGARADVWSLGCLGLEVAAGSGAFARFWFPLYKAFFARGADDAIVSRFKRIMSRTAKAAE</sequence>
<evidence type="ECO:0000256" key="8">
    <source>
        <dbReference type="SAM" id="MobiDB-lite"/>
    </source>
</evidence>
<keyword evidence="4" id="KW-0238">DNA-binding</keyword>
<feature type="region of interest" description="Disordered" evidence="8">
    <location>
        <begin position="1"/>
        <end position="119"/>
    </location>
</feature>
<dbReference type="InterPro" id="IPR011009">
    <property type="entry name" value="Kinase-like_dom_sf"/>
</dbReference>
<gene>
    <name evidence="10" type="ORF">SO694_000890105</name>
</gene>
<evidence type="ECO:0000256" key="4">
    <source>
        <dbReference type="ARBA" id="ARBA00023125"/>
    </source>
</evidence>
<dbReference type="PANTHER" id="PTHR46765">
    <property type="entry name" value="P-LOOP CONTAINING NUCLEOSIDE TRIPHOSPHATE HYDROLASES SUPERFAMILY PROTEIN"/>
    <property type="match status" value="1"/>
</dbReference>
<dbReference type="InterPro" id="IPR053016">
    <property type="entry name" value="CTF18-RFC_complex"/>
</dbReference>
<name>A0ABR1FJ18_AURAN</name>
<feature type="binding site" evidence="7">
    <location>
        <position position="798"/>
    </location>
    <ligand>
        <name>ATP</name>
        <dbReference type="ChEBI" id="CHEBI:30616"/>
    </ligand>
</feature>
<feature type="compositionally biased region" description="Acidic residues" evidence="8">
    <location>
        <begin position="82"/>
        <end position="107"/>
    </location>
</feature>
<proteinExistence type="predicted"/>
<evidence type="ECO:0000256" key="1">
    <source>
        <dbReference type="ARBA" id="ARBA00004123"/>
    </source>
</evidence>
<feature type="region of interest" description="Disordered" evidence="8">
    <location>
        <begin position="403"/>
        <end position="426"/>
    </location>
</feature>
<feature type="compositionally biased region" description="Acidic residues" evidence="8">
    <location>
        <begin position="1"/>
        <end position="31"/>
    </location>
</feature>
<reference evidence="10 11" key="1">
    <citation type="submission" date="2024-03" db="EMBL/GenBank/DDBJ databases">
        <title>Aureococcus anophagefferens CCMP1851 and Kratosvirus quantuckense: Draft genome of a second virus-susceptible host strain in the model system.</title>
        <authorList>
            <person name="Chase E."/>
            <person name="Truchon A.R."/>
            <person name="Schepens W."/>
            <person name="Wilhelm S.W."/>
        </authorList>
    </citation>
    <scope>NUCLEOTIDE SEQUENCE [LARGE SCALE GENOMIC DNA]</scope>
    <source>
        <strain evidence="10 11">CCMP1851</strain>
    </source>
</reference>
<keyword evidence="10" id="KW-0418">Kinase</keyword>
<evidence type="ECO:0000313" key="11">
    <source>
        <dbReference type="Proteomes" id="UP001363151"/>
    </source>
</evidence>
<feature type="compositionally biased region" description="Gly residues" evidence="8">
    <location>
        <begin position="252"/>
        <end position="275"/>
    </location>
</feature>
<evidence type="ECO:0000256" key="7">
    <source>
        <dbReference type="PROSITE-ProRule" id="PRU10141"/>
    </source>
</evidence>
<feature type="compositionally biased region" description="Acidic residues" evidence="8">
    <location>
        <begin position="63"/>
        <end position="72"/>
    </location>
</feature>
<dbReference type="SMART" id="SM00220">
    <property type="entry name" value="S_TKc"/>
    <property type="match status" value="1"/>
</dbReference>
<evidence type="ECO:0000256" key="3">
    <source>
        <dbReference type="ARBA" id="ARBA00022840"/>
    </source>
</evidence>
<keyword evidence="11" id="KW-1185">Reference proteome</keyword>
<dbReference type="InterPro" id="IPR047854">
    <property type="entry name" value="RFC_lid"/>
</dbReference>
<keyword evidence="10" id="KW-0808">Transferase</keyword>
<feature type="region of interest" description="Disordered" evidence="8">
    <location>
        <begin position="205"/>
        <end position="326"/>
    </location>
</feature>